<dbReference type="KEGG" id="aall:I6G90_11150"/>
<dbReference type="InterPro" id="IPR004185">
    <property type="entry name" value="Glyco_hydro_13_lg-like_dom"/>
</dbReference>
<accession>A0A7T2PCB0</accession>
<evidence type="ECO:0000313" key="2">
    <source>
        <dbReference type="EMBL" id="QPR53042.1"/>
    </source>
</evidence>
<dbReference type="GO" id="GO:0004553">
    <property type="term" value="F:hydrolase activity, hydrolyzing O-glycosyl compounds"/>
    <property type="evidence" value="ECO:0007669"/>
    <property type="project" value="InterPro"/>
</dbReference>
<dbReference type="AlphaFoldDB" id="A0A7T2PCB0"/>
<evidence type="ECO:0000313" key="3">
    <source>
        <dbReference type="Proteomes" id="UP000595101"/>
    </source>
</evidence>
<dbReference type="CDD" id="cd02857">
    <property type="entry name" value="E_set_CDase_PDE_N"/>
    <property type="match status" value="1"/>
</dbReference>
<dbReference type="Gene3D" id="2.60.40.10">
    <property type="entry name" value="Immunoglobulins"/>
    <property type="match status" value="1"/>
</dbReference>
<proteinExistence type="predicted"/>
<feature type="domain" description="Glycoside hydrolase family 13 N-terminal Ig-like" evidence="1">
    <location>
        <begin position="7"/>
        <end position="51"/>
    </location>
</feature>
<dbReference type="GO" id="GO:0005975">
    <property type="term" value="P:carbohydrate metabolic process"/>
    <property type="evidence" value="ECO:0007669"/>
    <property type="project" value="InterPro"/>
</dbReference>
<dbReference type="Proteomes" id="UP000595101">
    <property type="component" value="Chromosome"/>
</dbReference>
<name>A0A7T2PCB0_9GAMM</name>
<dbReference type="SUPFAM" id="SSF81296">
    <property type="entry name" value="E set domains"/>
    <property type="match status" value="1"/>
</dbReference>
<dbReference type="EMBL" id="CP065745">
    <property type="protein sequence ID" value="QPR53042.1"/>
    <property type="molecule type" value="Genomic_DNA"/>
</dbReference>
<dbReference type="GeneID" id="77174790"/>
<sequence length="59" mass="6613">MDKKITRAAIFHRSHTNMSYAYSSNQLHMRLRTAKGEVTEVFLRAGDPFDWASQGGGGI</sequence>
<dbReference type="InterPro" id="IPR014756">
    <property type="entry name" value="Ig_E-set"/>
</dbReference>
<reference evidence="2 3" key="1">
    <citation type="submission" date="2020-12" db="EMBL/GenBank/DDBJ databases">
        <title>FDA dAtabase for Regulatory Grade micrObial Sequences (FDA-ARGOS): Supporting development and validation of Infectious Disease Dx tests.</title>
        <authorList>
            <person name="Sproer C."/>
            <person name="Gronow S."/>
            <person name="Severitt S."/>
            <person name="Schroder I."/>
            <person name="Tallon L."/>
            <person name="Sadzewicz L."/>
            <person name="Zhao X."/>
            <person name="Boylan J."/>
            <person name="Ott S."/>
            <person name="Bowen H."/>
            <person name="Vavikolanu K."/>
            <person name="Mehta A."/>
            <person name="Aluvathingal J."/>
            <person name="Nadendla S."/>
            <person name="Lowell S."/>
            <person name="Myers T."/>
            <person name="Yan Y."/>
            <person name="Sichtig H."/>
        </authorList>
    </citation>
    <scope>NUCLEOTIDE SEQUENCE [LARGE SCALE GENOMIC DNA]</scope>
    <source>
        <strain evidence="2 3">FDAARGOS_933</strain>
    </source>
</reference>
<dbReference type="RefSeq" id="WP_197927519.1">
    <property type="nucleotide sequence ID" value="NZ_CP065745.1"/>
</dbReference>
<evidence type="ECO:0000259" key="1">
    <source>
        <dbReference type="Pfam" id="PF02903"/>
    </source>
</evidence>
<dbReference type="InterPro" id="IPR013783">
    <property type="entry name" value="Ig-like_fold"/>
</dbReference>
<dbReference type="Pfam" id="PF02903">
    <property type="entry name" value="Alpha-amylase_N"/>
    <property type="match status" value="1"/>
</dbReference>
<protein>
    <submittedName>
        <fullName evidence="2">Alpha amylase N-terminal ig-like domain-containing protein</fullName>
    </submittedName>
</protein>
<gene>
    <name evidence="2" type="ORF">I6G90_11150</name>
</gene>
<organism evidence="2 3">
    <name type="scientific">Aeromonas allosaccharophila</name>
    <dbReference type="NCBI Taxonomy" id="656"/>
    <lineage>
        <taxon>Bacteria</taxon>
        <taxon>Pseudomonadati</taxon>
        <taxon>Pseudomonadota</taxon>
        <taxon>Gammaproteobacteria</taxon>
        <taxon>Aeromonadales</taxon>
        <taxon>Aeromonadaceae</taxon>
        <taxon>Aeromonas</taxon>
    </lineage>
</organism>